<dbReference type="GO" id="GO:0030272">
    <property type="term" value="F:5-formyltetrahydrofolate cyclo-ligase activity"/>
    <property type="evidence" value="ECO:0007669"/>
    <property type="project" value="UniProtKB-EC"/>
</dbReference>
<dbReference type="GO" id="GO:0009396">
    <property type="term" value="P:folic acid-containing compound biosynthetic process"/>
    <property type="evidence" value="ECO:0007669"/>
    <property type="project" value="TreeGrafter"/>
</dbReference>
<reference evidence="6 7" key="1">
    <citation type="journal article" date="2015" name="Antonie Van Leeuwenhoek">
        <title>Oricola cellulosilytica gen. nov., sp. nov., a cellulose-degrading bacterium of the family Phyllobacteriaceae isolated from surface seashore water, and emended descriptions of Mesorhizobium loti and Phyllobacterium myrsinacearum.</title>
        <authorList>
            <person name="Hameed A."/>
            <person name="Shahina M."/>
            <person name="Lai W.A."/>
            <person name="Lin S.Y."/>
            <person name="Young L.S."/>
            <person name="Liu Y.C."/>
            <person name="Hsu Y.H."/>
            <person name="Young C.C."/>
        </authorList>
    </citation>
    <scope>NUCLEOTIDE SEQUENCE [LARGE SCALE GENOMIC DNA]</scope>
    <source>
        <strain evidence="6 7">KCTC 52183</strain>
    </source>
</reference>
<accession>A0A4R0PDS9</accession>
<dbReference type="PANTHER" id="PTHR23407">
    <property type="entry name" value="ATPASE INHIBITOR/5-FORMYLTETRAHYDROFOLATE CYCLO-LIGASE"/>
    <property type="match status" value="1"/>
</dbReference>
<evidence type="ECO:0000313" key="7">
    <source>
        <dbReference type="Proteomes" id="UP000291301"/>
    </source>
</evidence>
<dbReference type="Pfam" id="PF01812">
    <property type="entry name" value="5-FTHF_cyc-lig"/>
    <property type="match status" value="1"/>
</dbReference>
<keyword evidence="5" id="KW-0460">Magnesium</keyword>
<feature type="binding site" evidence="4">
    <location>
        <begin position="2"/>
        <end position="6"/>
    </location>
    <ligand>
        <name>ATP</name>
        <dbReference type="ChEBI" id="CHEBI:30616"/>
    </ligand>
</feature>
<comment type="catalytic activity">
    <reaction evidence="5">
        <text>(6S)-5-formyl-5,6,7,8-tetrahydrofolate + ATP = (6R)-5,10-methenyltetrahydrofolate + ADP + phosphate</text>
        <dbReference type="Rhea" id="RHEA:10488"/>
        <dbReference type="ChEBI" id="CHEBI:30616"/>
        <dbReference type="ChEBI" id="CHEBI:43474"/>
        <dbReference type="ChEBI" id="CHEBI:57455"/>
        <dbReference type="ChEBI" id="CHEBI:57457"/>
        <dbReference type="ChEBI" id="CHEBI:456216"/>
        <dbReference type="EC" id="6.3.3.2"/>
    </reaction>
</comment>
<comment type="similarity">
    <text evidence="1 5">Belongs to the 5-formyltetrahydrofolate cyclo-ligase family.</text>
</comment>
<evidence type="ECO:0000256" key="1">
    <source>
        <dbReference type="ARBA" id="ARBA00010638"/>
    </source>
</evidence>
<comment type="cofactor">
    <cofactor evidence="5">
        <name>Mg(2+)</name>
        <dbReference type="ChEBI" id="CHEBI:18420"/>
    </cofactor>
</comment>
<evidence type="ECO:0000313" key="6">
    <source>
        <dbReference type="EMBL" id="TCD15456.1"/>
    </source>
</evidence>
<dbReference type="PIRSF" id="PIRSF006806">
    <property type="entry name" value="FTHF_cligase"/>
    <property type="match status" value="1"/>
</dbReference>
<evidence type="ECO:0000256" key="5">
    <source>
        <dbReference type="RuleBase" id="RU361279"/>
    </source>
</evidence>
<proteinExistence type="inferred from homology"/>
<gene>
    <name evidence="6" type="ORF">E0D97_07965</name>
</gene>
<dbReference type="Proteomes" id="UP000291301">
    <property type="component" value="Unassembled WGS sequence"/>
</dbReference>
<keyword evidence="3 4" id="KW-0067">ATP-binding</keyword>
<keyword evidence="6" id="KW-0436">Ligase</keyword>
<evidence type="ECO:0000256" key="3">
    <source>
        <dbReference type="ARBA" id="ARBA00022840"/>
    </source>
</evidence>
<dbReference type="GO" id="GO:0035999">
    <property type="term" value="P:tetrahydrofolate interconversion"/>
    <property type="evidence" value="ECO:0007669"/>
    <property type="project" value="TreeGrafter"/>
</dbReference>
<dbReference type="GO" id="GO:0046872">
    <property type="term" value="F:metal ion binding"/>
    <property type="evidence" value="ECO:0007669"/>
    <property type="project" value="UniProtKB-KW"/>
</dbReference>
<feature type="binding site" evidence="4">
    <location>
        <begin position="126"/>
        <end position="134"/>
    </location>
    <ligand>
        <name>ATP</name>
        <dbReference type="ChEBI" id="CHEBI:30616"/>
    </ligand>
</feature>
<dbReference type="NCBIfam" id="TIGR02727">
    <property type="entry name" value="MTHFS_bact"/>
    <property type="match status" value="1"/>
</dbReference>
<dbReference type="AlphaFoldDB" id="A0A4R0PDS9"/>
<name>A0A4R0PDS9_9HYPH</name>
<keyword evidence="7" id="KW-1185">Reference proteome</keyword>
<dbReference type="RefSeq" id="WP_131567551.1">
    <property type="nucleotide sequence ID" value="NZ_JAINFK010000004.1"/>
</dbReference>
<dbReference type="EC" id="6.3.3.2" evidence="5"/>
<organism evidence="6 7">
    <name type="scientific">Oricola cellulosilytica</name>
    <dbReference type="NCBI Taxonomy" id="1429082"/>
    <lineage>
        <taxon>Bacteria</taxon>
        <taxon>Pseudomonadati</taxon>
        <taxon>Pseudomonadota</taxon>
        <taxon>Alphaproteobacteria</taxon>
        <taxon>Hyphomicrobiales</taxon>
        <taxon>Ahrensiaceae</taxon>
        <taxon>Oricola</taxon>
    </lineage>
</organism>
<comment type="caution">
    <text evidence="6">The sequence shown here is derived from an EMBL/GenBank/DDBJ whole genome shotgun (WGS) entry which is preliminary data.</text>
</comment>
<dbReference type="SUPFAM" id="SSF100950">
    <property type="entry name" value="NagB/RpiA/CoA transferase-like"/>
    <property type="match status" value="1"/>
</dbReference>
<feature type="binding site" evidence="4">
    <location>
        <position position="52"/>
    </location>
    <ligand>
        <name>substrate</name>
    </ligand>
</feature>
<dbReference type="InterPro" id="IPR002698">
    <property type="entry name" value="FTHF_cligase"/>
</dbReference>
<keyword evidence="5" id="KW-0479">Metal-binding</keyword>
<dbReference type="InterPro" id="IPR024185">
    <property type="entry name" value="FTHF_cligase-like_sf"/>
</dbReference>
<dbReference type="PANTHER" id="PTHR23407:SF1">
    <property type="entry name" value="5-FORMYLTETRAHYDROFOLATE CYCLO-LIGASE"/>
    <property type="match status" value="1"/>
</dbReference>
<dbReference type="EMBL" id="SJST01000002">
    <property type="protein sequence ID" value="TCD15456.1"/>
    <property type="molecule type" value="Genomic_DNA"/>
</dbReference>
<protein>
    <recommendedName>
        <fullName evidence="5">5-formyltetrahydrofolate cyclo-ligase</fullName>
        <ecNumber evidence="5">6.3.3.2</ecNumber>
    </recommendedName>
</protein>
<keyword evidence="2 4" id="KW-0547">Nucleotide-binding</keyword>
<sequence length="188" mass="20528">MKREIRRASLARRDAMAPELRIETSLAIAEHGASIDAGAENILSGFLPIRSEVDPRPLMFALRQKGARLCLPVVLDRETIAFRELVRGAAMVDTGFGTVGPDDTAEILDPDIMLVPLAAFDRLGHRIGYGAGHYDRAIARLHAKGMRPRLVGVAFSCQETEAVPVQPHDIPLDAIVTEDGLRDFPVRA</sequence>
<dbReference type="Gene3D" id="3.40.50.10420">
    <property type="entry name" value="NagB/RpiA/CoA transferase-like"/>
    <property type="match status" value="1"/>
</dbReference>
<dbReference type="OrthoDB" id="9801938at2"/>
<evidence type="ECO:0000256" key="2">
    <source>
        <dbReference type="ARBA" id="ARBA00022741"/>
    </source>
</evidence>
<dbReference type="GO" id="GO:0005524">
    <property type="term" value="F:ATP binding"/>
    <property type="evidence" value="ECO:0007669"/>
    <property type="project" value="UniProtKB-KW"/>
</dbReference>
<feature type="binding site" evidence="4">
    <location>
        <position position="47"/>
    </location>
    <ligand>
        <name>substrate</name>
    </ligand>
</feature>
<dbReference type="InterPro" id="IPR037171">
    <property type="entry name" value="NagB/RpiA_transferase-like"/>
</dbReference>
<evidence type="ECO:0000256" key="4">
    <source>
        <dbReference type="PIRSR" id="PIRSR006806-1"/>
    </source>
</evidence>